<feature type="coiled-coil region" evidence="1">
    <location>
        <begin position="10"/>
        <end position="72"/>
    </location>
</feature>
<accession>A0A830I3X2</accession>
<evidence type="ECO:0000256" key="1">
    <source>
        <dbReference type="SAM" id="Coils"/>
    </source>
</evidence>
<feature type="compositionally biased region" description="Polar residues" evidence="2">
    <location>
        <begin position="161"/>
        <end position="171"/>
    </location>
</feature>
<dbReference type="EMBL" id="BNJQ01000036">
    <property type="protein sequence ID" value="GHP11837.1"/>
    <property type="molecule type" value="Genomic_DNA"/>
</dbReference>
<evidence type="ECO:0000313" key="3">
    <source>
        <dbReference type="EMBL" id="GHP11837.1"/>
    </source>
</evidence>
<keyword evidence="4" id="KW-1185">Reference proteome</keyword>
<reference evidence="3" key="1">
    <citation type="submission" date="2020-10" db="EMBL/GenBank/DDBJ databases">
        <title>Unveiling of a novel bifunctional photoreceptor, Dualchrome1, isolated from a cosmopolitan green alga.</title>
        <authorList>
            <person name="Suzuki S."/>
            <person name="Kawachi M."/>
        </authorList>
    </citation>
    <scope>NUCLEOTIDE SEQUENCE</scope>
    <source>
        <strain evidence="3">NIES 2893</strain>
    </source>
</reference>
<feature type="region of interest" description="Disordered" evidence="2">
    <location>
        <begin position="224"/>
        <end position="243"/>
    </location>
</feature>
<proteinExistence type="predicted"/>
<organism evidence="3 4">
    <name type="scientific">Pycnococcus provasolii</name>
    <dbReference type="NCBI Taxonomy" id="41880"/>
    <lineage>
        <taxon>Eukaryota</taxon>
        <taxon>Viridiplantae</taxon>
        <taxon>Chlorophyta</taxon>
        <taxon>Pseudoscourfieldiophyceae</taxon>
        <taxon>Pseudoscourfieldiales</taxon>
        <taxon>Pycnococcaceae</taxon>
        <taxon>Pycnococcus</taxon>
    </lineage>
</organism>
<feature type="compositionally biased region" description="Low complexity" evidence="2">
    <location>
        <begin position="135"/>
        <end position="144"/>
    </location>
</feature>
<keyword evidence="1" id="KW-0175">Coiled coil</keyword>
<sequence>MADTTATFTNQELMHRLAQLELAVEQVKSDLAVSKQAQAIAFDERDAANLRLEKALQKIEVLQGENEQLLGAAPTAPRQLKAEVVHTTSNQEQQEGQDQEEQQQQRHVSGKGPHVTVVSKPRGAFWNPANDYTRTAAATASASAPGSDPDYKSDPNPSPVKRSSATATPTKTAVEIEEERLRAFDEASREFSFAGTGVLDPVRRVGSPTLVRTVELPSYVDNSHRRRGAASRTTASARKGNQRDMRVRIQHNKRAPNAAAKTGIELQQDRSVGHLTYEHYRLFGFAGHGARTAWAWNPGKPQTIF</sequence>
<dbReference type="AlphaFoldDB" id="A0A830I3X2"/>
<feature type="region of interest" description="Disordered" evidence="2">
    <location>
        <begin position="77"/>
        <end position="174"/>
    </location>
</feature>
<dbReference type="Proteomes" id="UP000660262">
    <property type="component" value="Unassembled WGS sequence"/>
</dbReference>
<gene>
    <name evidence="3" type="ORF">PPROV_001056400</name>
</gene>
<evidence type="ECO:0000313" key="4">
    <source>
        <dbReference type="Proteomes" id="UP000660262"/>
    </source>
</evidence>
<comment type="caution">
    <text evidence="3">The sequence shown here is derived from an EMBL/GenBank/DDBJ whole genome shotgun (WGS) entry which is preliminary data.</text>
</comment>
<name>A0A830I3X2_9CHLO</name>
<evidence type="ECO:0000256" key="2">
    <source>
        <dbReference type="SAM" id="MobiDB-lite"/>
    </source>
</evidence>
<protein>
    <submittedName>
        <fullName evidence="3">Uncharacterized protein</fullName>
    </submittedName>
</protein>